<sequence>MEVEKGTAKRAGICGIILMICGVASTISGFIWISIHGFGGFGVWSGIGLVIAGILGLLTWWKRHKRLLNGFLVITIIMVIVATSQAIASGVFYVVFKGHQCYDSGSSCVCGSETYERSFCNNLNDLIIELLTITICNAVGAVSSLAGSIFGCMGTCCA</sequence>
<evidence type="ECO:0000256" key="1">
    <source>
        <dbReference type="SAM" id="Phobius"/>
    </source>
</evidence>
<accession>A0A6P8HXR6</accession>
<name>A0A6P8HXR6_ACTTE</name>
<dbReference type="GeneID" id="116294008"/>
<protein>
    <submittedName>
        <fullName evidence="3">Uncharacterized protein LOC116294008</fullName>
    </submittedName>
</protein>
<keyword evidence="1" id="KW-1133">Transmembrane helix</keyword>
<dbReference type="AlphaFoldDB" id="A0A6P8HXR6"/>
<dbReference type="OrthoDB" id="5975275at2759"/>
<dbReference type="RefSeq" id="XP_031557387.1">
    <property type="nucleotide sequence ID" value="XM_031701527.1"/>
</dbReference>
<evidence type="ECO:0000313" key="3">
    <source>
        <dbReference type="RefSeq" id="XP_031557387.1"/>
    </source>
</evidence>
<feature type="transmembrane region" description="Helical" evidence="1">
    <location>
        <begin position="12"/>
        <end position="35"/>
    </location>
</feature>
<keyword evidence="1" id="KW-0812">Transmembrane</keyword>
<gene>
    <name evidence="3" type="primary">LOC116294008</name>
</gene>
<organism evidence="2 3">
    <name type="scientific">Actinia tenebrosa</name>
    <name type="common">Australian red waratah sea anemone</name>
    <dbReference type="NCBI Taxonomy" id="6105"/>
    <lineage>
        <taxon>Eukaryota</taxon>
        <taxon>Metazoa</taxon>
        <taxon>Cnidaria</taxon>
        <taxon>Anthozoa</taxon>
        <taxon>Hexacorallia</taxon>
        <taxon>Actiniaria</taxon>
        <taxon>Actiniidae</taxon>
        <taxon>Actinia</taxon>
    </lineage>
</organism>
<evidence type="ECO:0000313" key="2">
    <source>
        <dbReference type="Proteomes" id="UP000515163"/>
    </source>
</evidence>
<feature type="transmembrane region" description="Helical" evidence="1">
    <location>
        <begin position="68"/>
        <end position="96"/>
    </location>
</feature>
<reference evidence="3" key="1">
    <citation type="submission" date="2025-08" db="UniProtKB">
        <authorList>
            <consortium name="RefSeq"/>
        </authorList>
    </citation>
    <scope>IDENTIFICATION</scope>
    <source>
        <tissue evidence="3">Tentacle</tissue>
    </source>
</reference>
<feature type="transmembrane region" description="Helical" evidence="1">
    <location>
        <begin position="41"/>
        <end position="61"/>
    </location>
</feature>
<dbReference type="KEGG" id="aten:116294008"/>
<proteinExistence type="predicted"/>
<dbReference type="InParanoid" id="A0A6P8HXR6"/>
<dbReference type="Proteomes" id="UP000515163">
    <property type="component" value="Unplaced"/>
</dbReference>
<keyword evidence="2" id="KW-1185">Reference proteome</keyword>
<keyword evidence="1" id="KW-0472">Membrane</keyword>